<dbReference type="GO" id="GO:0005634">
    <property type="term" value="C:nucleus"/>
    <property type="evidence" value="ECO:0007669"/>
    <property type="project" value="TreeGrafter"/>
</dbReference>
<evidence type="ECO:0000256" key="4">
    <source>
        <dbReference type="RuleBase" id="RU367040"/>
    </source>
</evidence>
<organism evidence="7 8">
    <name type="scientific">Owenia fusiformis</name>
    <name type="common">Polychaete worm</name>
    <dbReference type="NCBI Taxonomy" id="6347"/>
    <lineage>
        <taxon>Eukaryota</taxon>
        <taxon>Metazoa</taxon>
        <taxon>Spiralia</taxon>
        <taxon>Lophotrochozoa</taxon>
        <taxon>Annelida</taxon>
        <taxon>Polychaeta</taxon>
        <taxon>Sedentaria</taxon>
        <taxon>Canalipalpata</taxon>
        <taxon>Sabellida</taxon>
        <taxon>Oweniida</taxon>
        <taxon>Oweniidae</taxon>
        <taxon>Owenia</taxon>
    </lineage>
</organism>
<evidence type="ECO:0000313" key="7">
    <source>
        <dbReference type="EMBL" id="CAH1794363.1"/>
    </source>
</evidence>
<dbReference type="GO" id="GO:0060271">
    <property type="term" value="P:cilium assembly"/>
    <property type="evidence" value="ECO:0007669"/>
    <property type="project" value="UniProtKB-UniRule"/>
</dbReference>
<feature type="compositionally biased region" description="Polar residues" evidence="6">
    <location>
        <begin position="91"/>
        <end position="102"/>
    </location>
</feature>
<evidence type="ECO:0000256" key="3">
    <source>
        <dbReference type="ARBA" id="ARBA00023054"/>
    </source>
</evidence>
<feature type="compositionally biased region" description="Basic and acidic residues" evidence="6">
    <location>
        <begin position="74"/>
        <end position="90"/>
    </location>
</feature>
<dbReference type="EMBL" id="CAIIXF020000009">
    <property type="protein sequence ID" value="CAH1794363.1"/>
    <property type="molecule type" value="Genomic_DNA"/>
</dbReference>
<accession>A0A8J1U5Z2</accession>
<proteinExistence type="inferred from homology"/>
<dbReference type="PANTHER" id="PTHR19960:SF12">
    <property type="entry name" value="TEKTIN-4"/>
    <property type="match status" value="1"/>
</dbReference>
<dbReference type="GO" id="GO:0036126">
    <property type="term" value="C:sperm flagellum"/>
    <property type="evidence" value="ECO:0007669"/>
    <property type="project" value="TreeGrafter"/>
</dbReference>
<comment type="caution">
    <text evidence="7">The sequence shown here is derived from an EMBL/GenBank/DDBJ whole genome shotgun (WGS) entry which is preliminary data.</text>
</comment>
<keyword evidence="4" id="KW-0966">Cell projection</keyword>
<protein>
    <recommendedName>
        <fullName evidence="4">Tektin</fullName>
    </recommendedName>
</protein>
<gene>
    <name evidence="7" type="ORF">OFUS_LOCUS19070</name>
</gene>
<evidence type="ECO:0000256" key="1">
    <source>
        <dbReference type="ARBA" id="ARBA00007209"/>
    </source>
</evidence>
<sequence>MSAAATLRSREQPPQPPMYSAPGTGSVQLAGETTYHGNVGNDMGIATMGYRSQKYTPPEWHESNYAKYYQSFVDRDSSERSRHEAKRTINETEAQTNKTQSDVTDELQKRLQDINFWKFELNREIDDTIEETDILLDQKKRLENALRATEIPLHIATDNLNCRQRRQGVDLVQDEPELSLLKEVEIINNVQDLLRKTIEQADKQVKRNRDAKQDLEMDWSDKVEAEEIDSKCGVLRNFHTNKQFHAGAAKFEEIQSTPESWAQFSHDNIARAEHERMASIQLRTLIDNVLQDTSRDMREQADAAETSLAKRLDEEEDAKAKLEDNLKKTCDEIATLEKNIRDVKQAIKDKENPMKVAQTRLYHRANRPGVELCRDPVQYKLVGEVQEIGQSVDALMQKLNDDENALKNLQDTRLALEKEINIKKNSIFIDRDKVLSHRTRYPTSTKLQGYQ</sequence>
<feature type="region of interest" description="Disordered" evidence="6">
    <location>
        <begin position="74"/>
        <end position="103"/>
    </location>
</feature>
<keyword evidence="4" id="KW-0282">Flagellum</keyword>
<reference evidence="7" key="1">
    <citation type="submission" date="2022-03" db="EMBL/GenBank/DDBJ databases">
        <authorList>
            <person name="Martin C."/>
        </authorList>
    </citation>
    <scope>NUCLEOTIDE SEQUENCE</scope>
</reference>
<keyword evidence="8" id="KW-1185">Reference proteome</keyword>
<dbReference type="InterPro" id="IPR048256">
    <property type="entry name" value="Tektin-like"/>
</dbReference>
<dbReference type="AlphaFoldDB" id="A0A8J1U5Z2"/>
<comment type="similarity">
    <text evidence="1 4">Belongs to the tektin family.</text>
</comment>
<feature type="coiled-coil region" evidence="5">
    <location>
        <begin position="305"/>
        <end position="346"/>
    </location>
</feature>
<dbReference type="OrthoDB" id="5788000at2759"/>
<name>A0A8J1U5Z2_OWEFU</name>
<keyword evidence="4" id="KW-0969">Cilium</keyword>
<dbReference type="GO" id="GO:0005930">
    <property type="term" value="C:axoneme"/>
    <property type="evidence" value="ECO:0007669"/>
    <property type="project" value="UniProtKB-SubCell"/>
</dbReference>
<feature type="coiled-coil region" evidence="5">
    <location>
        <begin position="392"/>
        <end position="426"/>
    </location>
</feature>
<keyword evidence="3 5" id="KW-0175">Coiled coil</keyword>
<dbReference type="PRINTS" id="PR00511">
    <property type="entry name" value="TEKTIN"/>
</dbReference>
<evidence type="ECO:0000256" key="2">
    <source>
        <dbReference type="ARBA" id="ARBA00022490"/>
    </source>
</evidence>
<dbReference type="GO" id="GO:0015630">
    <property type="term" value="C:microtubule cytoskeleton"/>
    <property type="evidence" value="ECO:0007669"/>
    <property type="project" value="UniProtKB-UniRule"/>
</dbReference>
<comment type="subcellular location">
    <subcellularLocation>
        <location evidence="4">Cytoplasm</location>
        <location evidence="4">Cytoskeleton</location>
        <location evidence="4">Cilium axoneme</location>
    </subcellularLocation>
</comment>
<evidence type="ECO:0000256" key="5">
    <source>
        <dbReference type="SAM" id="Coils"/>
    </source>
</evidence>
<dbReference type="Pfam" id="PF03148">
    <property type="entry name" value="Tektin"/>
    <property type="match status" value="1"/>
</dbReference>
<dbReference type="InterPro" id="IPR000435">
    <property type="entry name" value="Tektins"/>
</dbReference>
<feature type="region of interest" description="Disordered" evidence="6">
    <location>
        <begin position="1"/>
        <end position="35"/>
    </location>
</feature>
<dbReference type="Proteomes" id="UP000749559">
    <property type="component" value="Unassembled WGS sequence"/>
</dbReference>
<dbReference type="GO" id="GO:0060294">
    <property type="term" value="P:cilium movement involved in cell motility"/>
    <property type="evidence" value="ECO:0007669"/>
    <property type="project" value="UniProtKB-UniRule"/>
</dbReference>
<evidence type="ECO:0000256" key="6">
    <source>
        <dbReference type="SAM" id="MobiDB-lite"/>
    </source>
</evidence>
<dbReference type="PANTHER" id="PTHR19960">
    <property type="entry name" value="TEKTIN"/>
    <property type="match status" value="1"/>
</dbReference>
<keyword evidence="2" id="KW-0963">Cytoplasm</keyword>
<evidence type="ECO:0000313" key="8">
    <source>
        <dbReference type="Proteomes" id="UP000749559"/>
    </source>
</evidence>